<gene>
    <name evidence="2" type="ORF">BHQ10_004721</name>
</gene>
<dbReference type="Gene3D" id="3.40.50.10540">
    <property type="entry name" value="Crotonobetainyl-coa:carnitine coa-transferase, domain 1"/>
    <property type="match status" value="1"/>
</dbReference>
<comment type="caution">
    <text evidence="2">The sequence shown here is derived from an EMBL/GenBank/DDBJ whole genome shotgun (WGS) entry which is preliminary data.</text>
</comment>
<dbReference type="EMBL" id="MIKG01000008">
    <property type="protein sequence ID" value="RAO68709.1"/>
    <property type="molecule type" value="Genomic_DNA"/>
</dbReference>
<dbReference type="SUPFAM" id="SSF89796">
    <property type="entry name" value="CoA-transferase family III (CaiB/BaiF)"/>
    <property type="match status" value="2"/>
</dbReference>
<accession>A0A364KYU2</accession>
<dbReference type="RefSeq" id="XP_040733225.1">
    <property type="nucleotide sequence ID" value="XM_040877118.1"/>
</dbReference>
<dbReference type="STRING" id="1196081.A0A364KYU2"/>
<evidence type="ECO:0000313" key="3">
    <source>
        <dbReference type="Proteomes" id="UP000249363"/>
    </source>
</evidence>
<dbReference type="GO" id="GO:0003824">
    <property type="term" value="F:catalytic activity"/>
    <property type="evidence" value="ECO:0007669"/>
    <property type="project" value="InterPro"/>
</dbReference>
<protein>
    <submittedName>
        <fullName evidence="2">Uncharacterized protein</fullName>
    </submittedName>
</protein>
<proteinExistence type="inferred from homology"/>
<dbReference type="GeneID" id="63793937"/>
<dbReference type="AlphaFoldDB" id="A0A364KYU2"/>
<dbReference type="InterPro" id="IPR023606">
    <property type="entry name" value="CoA-Trfase_III_dom_1_sf"/>
</dbReference>
<keyword evidence="3" id="KW-1185">Reference proteome</keyword>
<evidence type="ECO:0000256" key="1">
    <source>
        <dbReference type="ARBA" id="ARBA00008383"/>
    </source>
</evidence>
<reference evidence="2 3" key="1">
    <citation type="journal article" date="2017" name="Biotechnol. Biofuels">
        <title>Differential beta-glucosidase expression as a function of carbon source availability in Talaromyces amestolkiae: a genomic and proteomic approach.</title>
        <authorList>
            <person name="de Eugenio L.I."/>
            <person name="Mendez-Liter J.A."/>
            <person name="Nieto-Dominguez M."/>
            <person name="Alonso L."/>
            <person name="Gil-Munoz J."/>
            <person name="Barriuso J."/>
            <person name="Prieto A."/>
            <person name="Martinez M.J."/>
        </authorList>
    </citation>
    <scope>NUCLEOTIDE SEQUENCE [LARGE SCALE GENOMIC DNA]</scope>
    <source>
        <strain evidence="2 3">CIB</strain>
    </source>
</reference>
<organism evidence="2 3">
    <name type="scientific">Talaromyces amestolkiae</name>
    <dbReference type="NCBI Taxonomy" id="1196081"/>
    <lineage>
        <taxon>Eukaryota</taxon>
        <taxon>Fungi</taxon>
        <taxon>Dikarya</taxon>
        <taxon>Ascomycota</taxon>
        <taxon>Pezizomycotina</taxon>
        <taxon>Eurotiomycetes</taxon>
        <taxon>Eurotiomycetidae</taxon>
        <taxon>Eurotiales</taxon>
        <taxon>Trichocomaceae</taxon>
        <taxon>Talaromyces</taxon>
        <taxon>Talaromyces sect. Talaromyces</taxon>
    </lineage>
</organism>
<comment type="similarity">
    <text evidence="1">Belongs to the CoA-transferase III family.</text>
</comment>
<dbReference type="PANTHER" id="PTHR48229:SF2">
    <property type="entry name" value="CAIB_BAIF FAMILY PROTEIN"/>
    <property type="match status" value="1"/>
</dbReference>
<dbReference type="Pfam" id="PF02515">
    <property type="entry name" value="CoA_transf_3"/>
    <property type="match status" value="1"/>
</dbReference>
<dbReference type="Proteomes" id="UP000249363">
    <property type="component" value="Unassembled WGS sequence"/>
</dbReference>
<evidence type="ECO:0000313" key="2">
    <source>
        <dbReference type="EMBL" id="RAO68709.1"/>
    </source>
</evidence>
<sequence>MAATNNTNGTTAVDSYSIVDETAKVFRKSIFENPLVKQHLLKDLEKYAEPISFAGSPKPVLPVNWRFAESVSSLKALEGTYVNAILDKVYGVSPQKAVINTDHALLFIMSLMLWSLEPEGRNVTFADTRTDPAGKALYNSLFADYDVHGSLSGAYRCCTSNIYKTKDDKFYHIHGSMNPDVILDMLSLPRVPEGEDTFERHLPAFIDKIAQYESTELDHLSNVVLKQAGSISYPKEGYAQTEHGKANAHVGLWETWKANEHQAPSWWTHDSDPSRPLAGVKVLDATRIIAAPIASRGLAELGASVLRITSPSVPDATLYHPELNWGKWNASLDFKKPEDRETMKQLIMECDVFISGYRPGALAKWGFDADDVLEMTKGREKGIIVVRLNAYGWNGPLKDRSGWQQISDAFCGISYEFGRAMGHDEPVTPVFPNTDFCAGVSGICSVMDALIRRGEQGGSYKVNLALDYYANWLVKSVGTYPEPVWKEVWQKHGAPVFRHYDHMLAMLFKVMGMLKKNSPELFDDSHFEIRHPSHLNISYRTVKPVLQFPEGLVKPGFTVGTRGNGVDKPRWPKDLKTEVIV</sequence>
<dbReference type="InterPro" id="IPR052985">
    <property type="entry name" value="CoA-trans_III_biosynth/detox"/>
</dbReference>
<name>A0A364KYU2_TALAM</name>
<dbReference type="OrthoDB" id="2308815at2759"/>
<dbReference type="InterPro" id="IPR003673">
    <property type="entry name" value="CoA-Trfase_fam_III"/>
</dbReference>
<dbReference type="PANTHER" id="PTHR48229">
    <property type="entry name" value="CAIB/BAIF FAMILY ENZYME (AFU_ORTHOLOGUE AFUA_1G05360)-RELATED"/>
    <property type="match status" value="1"/>
</dbReference>